<dbReference type="InterPro" id="IPR013822">
    <property type="entry name" value="Signal_recog_particl_SRP54_hlx"/>
</dbReference>
<evidence type="ECO:0000256" key="8">
    <source>
        <dbReference type="SAM" id="MobiDB-lite"/>
    </source>
</evidence>
<dbReference type="InterPro" id="IPR011012">
    <property type="entry name" value="Longin-like_dom_sf"/>
</dbReference>
<sequence>MIDHFVIFSKTGTVLWSRTLCKLGSDPVDNLISRVLMEDRAGEKKFIDDTYALQWVFENKLDLVFVVVYQKILQLLYIEELLEIVKKDFVAMFPQQIANQTPVAYGPKFTKILKATELKATSKQVRKGPRGFIMSKKAKAKGVTNRASGHTTSSVKPARTAGNQSDDDDGGGSLASDELANDLNDLESEAALRSSKGRKMRTGPRRKGKENTAKELKKSGKQRTIWDDTKVSKKEAQSLDRSKTVSAAEEVAQLREKREAYIGELEDSDSGELVDTDDESAASSEADSDSNQGGWSFSNTRIGNFLSSVSGNKILERNDLEPVITPMHQMLISKNVASEVANELCESVITTVVGQRLESFTRISTVVRKALEAALLRILTPKKSTDVLREILQAKAEGRAYSIVFVGVNGVGKSTSLSKVCYYLKSKGINVMIAACDTFRSGAVEQLNQHAKVLDVKLFEKGYAKDPASVAKEAIKYGTDNGYDCVLIDTAGRMQNNEPLMRALAKLVSNNEPDLVLFVGEALVGNDGIDQLSMFDRSLADYSDRREPHRIDGIVITKFDTIDDKVGAALSMVYKTGQPIMFVGTGQKYTHLKKLNVRTVLRHLLQ</sequence>
<organism evidence="10 11">
    <name type="scientific">Peronospora matthiolae</name>
    <dbReference type="NCBI Taxonomy" id="2874970"/>
    <lineage>
        <taxon>Eukaryota</taxon>
        <taxon>Sar</taxon>
        <taxon>Stramenopiles</taxon>
        <taxon>Oomycota</taxon>
        <taxon>Peronosporomycetes</taxon>
        <taxon>Peronosporales</taxon>
        <taxon>Peronosporaceae</taxon>
        <taxon>Peronospora</taxon>
    </lineage>
</organism>
<feature type="compositionally biased region" description="Basic and acidic residues" evidence="8">
    <location>
        <begin position="209"/>
        <end position="243"/>
    </location>
</feature>
<dbReference type="Gene3D" id="1.20.120.140">
    <property type="entry name" value="Signal recognition particle SRP54, nucleotide-binding domain"/>
    <property type="match status" value="1"/>
</dbReference>
<dbReference type="InterPro" id="IPR007222">
    <property type="entry name" value="Sig_recog_particle_rcpt_asu_N"/>
</dbReference>
<dbReference type="AlphaFoldDB" id="A0AAV1VLB2"/>
<dbReference type="SUPFAM" id="SSF47364">
    <property type="entry name" value="Domain of the SRP/SRP receptor G-proteins"/>
    <property type="match status" value="1"/>
</dbReference>
<keyword evidence="3" id="KW-0547">Nucleotide-binding</keyword>
<dbReference type="EMBL" id="CAKLBY020000378">
    <property type="protein sequence ID" value="CAK7947044.1"/>
    <property type="molecule type" value="Genomic_DNA"/>
</dbReference>
<dbReference type="Pfam" id="PF04086">
    <property type="entry name" value="SRP-alpha_N"/>
    <property type="match status" value="1"/>
</dbReference>
<evidence type="ECO:0000256" key="2">
    <source>
        <dbReference type="ARBA" id="ARBA00008531"/>
    </source>
</evidence>
<dbReference type="CDD" id="cd14826">
    <property type="entry name" value="SR_alpha_SRX"/>
    <property type="match status" value="1"/>
</dbReference>
<accession>A0AAV1VLB2</accession>
<feature type="region of interest" description="Disordered" evidence="8">
    <location>
        <begin position="190"/>
        <end position="244"/>
    </location>
</feature>
<dbReference type="InterPro" id="IPR000897">
    <property type="entry name" value="SRP54_GTPase_dom"/>
</dbReference>
<dbReference type="InterPro" id="IPR027417">
    <property type="entry name" value="P-loop_NTPase"/>
</dbReference>
<comment type="caution">
    <text evidence="10">The sequence shown here is derived from an EMBL/GenBank/DDBJ whole genome shotgun (WGS) entry which is preliminary data.</text>
</comment>
<name>A0AAV1VLB2_9STRA</name>
<feature type="region of interest" description="Disordered" evidence="8">
    <location>
        <begin position="136"/>
        <end position="178"/>
    </location>
</feature>
<feature type="region of interest" description="Disordered" evidence="8">
    <location>
        <begin position="260"/>
        <end position="295"/>
    </location>
</feature>
<keyword evidence="4" id="KW-0256">Endoplasmic reticulum</keyword>
<evidence type="ECO:0000256" key="4">
    <source>
        <dbReference type="ARBA" id="ARBA00022824"/>
    </source>
</evidence>
<dbReference type="SMART" id="SM00382">
    <property type="entry name" value="AAA"/>
    <property type="match status" value="1"/>
</dbReference>
<protein>
    <recommendedName>
        <fullName evidence="9">SRP54-type proteins GTP-binding domain-containing protein</fullName>
    </recommendedName>
</protein>
<dbReference type="GO" id="GO:0005047">
    <property type="term" value="F:signal recognition particle binding"/>
    <property type="evidence" value="ECO:0007669"/>
    <property type="project" value="InterPro"/>
</dbReference>
<dbReference type="SUPFAM" id="SSF64356">
    <property type="entry name" value="SNARE-like"/>
    <property type="match status" value="1"/>
</dbReference>
<dbReference type="GO" id="GO:0005785">
    <property type="term" value="C:signal recognition particle receptor complex"/>
    <property type="evidence" value="ECO:0007669"/>
    <property type="project" value="InterPro"/>
</dbReference>
<dbReference type="GO" id="GO:0006614">
    <property type="term" value="P:SRP-dependent cotranslational protein targeting to membrane"/>
    <property type="evidence" value="ECO:0007669"/>
    <property type="project" value="InterPro"/>
</dbReference>
<feature type="compositionally biased region" description="Acidic residues" evidence="8">
    <location>
        <begin position="264"/>
        <end position="280"/>
    </location>
</feature>
<keyword evidence="6" id="KW-0472">Membrane</keyword>
<dbReference type="PROSITE" id="PS00300">
    <property type="entry name" value="SRP54"/>
    <property type="match status" value="1"/>
</dbReference>
<proteinExistence type="inferred from homology"/>
<comment type="subcellular location">
    <subcellularLocation>
        <location evidence="1">Endoplasmic reticulum membrane</location>
        <topology evidence="1">Peripheral membrane protein</topology>
        <orientation evidence="1">Cytoplasmic side</orientation>
    </subcellularLocation>
</comment>
<dbReference type="InterPro" id="IPR003593">
    <property type="entry name" value="AAA+_ATPase"/>
</dbReference>
<dbReference type="GO" id="GO:0006886">
    <property type="term" value="P:intracellular protein transport"/>
    <property type="evidence" value="ECO:0007669"/>
    <property type="project" value="InterPro"/>
</dbReference>
<dbReference type="Proteomes" id="UP001162060">
    <property type="component" value="Unassembled WGS sequence"/>
</dbReference>
<keyword evidence="5" id="KW-0342">GTP-binding</keyword>
<dbReference type="PANTHER" id="PTHR43134:SF1">
    <property type="entry name" value="SIGNAL RECOGNITION PARTICLE RECEPTOR SUBUNIT ALPHA"/>
    <property type="match status" value="1"/>
</dbReference>
<dbReference type="InterPro" id="IPR042101">
    <property type="entry name" value="SRP54_N_sf"/>
</dbReference>
<feature type="domain" description="SRP54-type proteins GTP-binding" evidence="9">
    <location>
        <begin position="579"/>
        <end position="592"/>
    </location>
</feature>
<gene>
    <name evidence="10" type="ORF">PM001_LOCUS32194</name>
</gene>
<dbReference type="CDD" id="cd17876">
    <property type="entry name" value="SRalpha_C"/>
    <property type="match status" value="1"/>
</dbReference>
<reference evidence="10" key="1">
    <citation type="submission" date="2024-01" db="EMBL/GenBank/DDBJ databases">
        <authorList>
            <person name="Webb A."/>
        </authorList>
    </citation>
    <scope>NUCLEOTIDE SEQUENCE</scope>
    <source>
        <strain evidence="10">Pm1</strain>
    </source>
</reference>
<dbReference type="Gene3D" id="3.30.450.60">
    <property type="match status" value="1"/>
</dbReference>
<evidence type="ECO:0000256" key="1">
    <source>
        <dbReference type="ARBA" id="ARBA00004397"/>
    </source>
</evidence>
<dbReference type="Pfam" id="PF00448">
    <property type="entry name" value="SRP54"/>
    <property type="match status" value="1"/>
</dbReference>
<evidence type="ECO:0000259" key="9">
    <source>
        <dbReference type="PROSITE" id="PS00300"/>
    </source>
</evidence>
<dbReference type="SUPFAM" id="SSF52540">
    <property type="entry name" value="P-loop containing nucleoside triphosphate hydrolases"/>
    <property type="match status" value="1"/>
</dbReference>
<dbReference type="FunFam" id="3.40.50.300:FF:000188">
    <property type="entry name" value="signal recognition particle receptor subunit alpha"/>
    <property type="match status" value="1"/>
</dbReference>
<dbReference type="Pfam" id="PF02881">
    <property type="entry name" value="SRP54_N"/>
    <property type="match status" value="1"/>
</dbReference>
<dbReference type="PANTHER" id="PTHR43134">
    <property type="entry name" value="SIGNAL RECOGNITION PARTICLE RECEPTOR SUBUNIT ALPHA"/>
    <property type="match status" value="1"/>
</dbReference>
<comment type="similarity">
    <text evidence="2">Belongs to the GTP-binding SRP family.</text>
</comment>
<keyword evidence="7" id="KW-0675">Receptor</keyword>
<evidence type="ECO:0000313" key="10">
    <source>
        <dbReference type="EMBL" id="CAK7947044.1"/>
    </source>
</evidence>
<dbReference type="Gene3D" id="3.40.50.300">
    <property type="entry name" value="P-loop containing nucleotide triphosphate hydrolases"/>
    <property type="match status" value="1"/>
</dbReference>
<evidence type="ECO:0000256" key="3">
    <source>
        <dbReference type="ARBA" id="ARBA00022741"/>
    </source>
</evidence>
<feature type="compositionally biased region" description="Basic residues" evidence="8">
    <location>
        <begin position="195"/>
        <end position="208"/>
    </location>
</feature>
<evidence type="ECO:0000256" key="5">
    <source>
        <dbReference type="ARBA" id="ARBA00023134"/>
    </source>
</evidence>
<evidence type="ECO:0000313" key="11">
    <source>
        <dbReference type="Proteomes" id="UP001162060"/>
    </source>
</evidence>
<evidence type="ECO:0000256" key="6">
    <source>
        <dbReference type="ARBA" id="ARBA00023136"/>
    </source>
</evidence>
<evidence type="ECO:0000256" key="7">
    <source>
        <dbReference type="ARBA" id="ARBA00023170"/>
    </source>
</evidence>
<dbReference type="GO" id="GO:0003924">
    <property type="term" value="F:GTPase activity"/>
    <property type="evidence" value="ECO:0007669"/>
    <property type="project" value="InterPro"/>
</dbReference>
<dbReference type="InterPro" id="IPR036225">
    <property type="entry name" value="SRP/SRP_N"/>
</dbReference>
<dbReference type="GO" id="GO:0005525">
    <property type="term" value="F:GTP binding"/>
    <property type="evidence" value="ECO:0007669"/>
    <property type="project" value="UniProtKB-KW"/>
</dbReference>
<feature type="compositionally biased region" description="Polar residues" evidence="8">
    <location>
        <begin position="145"/>
        <end position="155"/>
    </location>
</feature>
<dbReference type="SMART" id="SM00962">
    <property type="entry name" value="SRP54"/>
    <property type="match status" value="1"/>
</dbReference>